<evidence type="ECO:0000313" key="3">
    <source>
        <dbReference type="Proteomes" id="UP000037269"/>
    </source>
</evidence>
<proteinExistence type="predicted"/>
<dbReference type="RefSeq" id="WP_043068501.1">
    <property type="nucleotide sequence ID" value="NZ_BJOA01000075.1"/>
</dbReference>
<dbReference type="Proteomes" id="UP000037269">
    <property type="component" value="Unassembled WGS sequence"/>
</dbReference>
<sequence>MEKAYELALTPLQIEVLLDSVRGFVDNKKLLHVPVAGEEVVGLPLTEEALAWLLNACGQTDGKHNIMVQLTPADDERTKVTVRCPADGEIFTYEVLLEEFDEQ</sequence>
<name>A0A0D1XX74_ANEMI</name>
<gene>
    <name evidence="1" type="ORF">AF333_03815</name>
    <name evidence="2" type="ORF">SAMN04487909_11268</name>
</gene>
<dbReference type="GeneID" id="42304333"/>
<dbReference type="AlphaFoldDB" id="A0A0D1XX74"/>
<dbReference type="EMBL" id="LGUG01000004">
    <property type="protein sequence ID" value="KON94742.1"/>
    <property type="molecule type" value="Genomic_DNA"/>
</dbReference>
<organism evidence="1 3">
    <name type="scientific">Aneurinibacillus migulanus</name>
    <name type="common">Bacillus migulanus</name>
    <dbReference type="NCBI Taxonomy" id="47500"/>
    <lineage>
        <taxon>Bacteria</taxon>
        <taxon>Bacillati</taxon>
        <taxon>Bacillota</taxon>
        <taxon>Bacilli</taxon>
        <taxon>Bacillales</taxon>
        <taxon>Paenibacillaceae</taxon>
        <taxon>Aneurinibacillus group</taxon>
        <taxon>Aneurinibacillus</taxon>
    </lineage>
</organism>
<reference evidence="1 3" key="1">
    <citation type="submission" date="2015-07" db="EMBL/GenBank/DDBJ databases">
        <title>Fjat-14205 dsm 2895.</title>
        <authorList>
            <person name="Liu B."/>
            <person name="Wang J."/>
            <person name="Zhu Y."/>
            <person name="Liu G."/>
            <person name="Chen Q."/>
            <person name="Chen Z."/>
            <person name="Lan J."/>
            <person name="Che J."/>
            <person name="Ge C."/>
            <person name="Shi H."/>
            <person name="Pan Z."/>
            <person name="Liu X."/>
        </authorList>
    </citation>
    <scope>NUCLEOTIDE SEQUENCE [LARGE SCALE GENOMIC DNA]</scope>
    <source>
        <strain evidence="1 3">DSM 2895</strain>
    </source>
</reference>
<dbReference type="OrthoDB" id="2679778at2"/>
<evidence type="ECO:0000313" key="4">
    <source>
        <dbReference type="Proteomes" id="UP000182836"/>
    </source>
</evidence>
<dbReference type="Proteomes" id="UP000182836">
    <property type="component" value="Unassembled WGS sequence"/>
</dbReference>
<reference evidence="2 4" key="2">
    <citation type="submission" date="2016-10" db="EMBL/GenBank/DDBJ databases">
        <authorList>
            <person name="de Groot N.N."/>
        </authorList>
    </citation>
    <scope>NUCLEOTIDE SEQUENCE [LARGE SCALE GENOMIC DNA]</scope>
    <source>
        <strain evidence="2 4">DSM 2895</strain>
    </source>
</reference>
<evidence type="ECO:0000313" key="2">
    <source>
        <dbReference type="EMBL" id="SDJ12450.1"/>
    </source>
</evidence>
<evidence type="ECO:0000313" key="1">
    <source>
        <dbReference type="EMBL" id="KON94742.1"/>
    </source>
</evidence>
<dbReference type="EMBL" id="FNED01000012">
    <property type="protein sequence ID" value="SDJ12450.1"/>
    <property type="molecule type" value="Genomic_DNA"/>
</dbReference>
<dbReference type="PATRIC" id="fig|47500.12.peg.2407"/>
<keyword evidence="3" id="KW-1185">Reference proteome</keyword>
<dbReference type="STRING" id="47500.AF333_03815"/>
<accession>A0A0D1XX74</accession>
<protein>
    <submittedName>
        <fullName evidence="1">Uncharacterized protein</fullName>
    </submittedName>
</protein>